<dbReference type="InterPro" id="IPR025381">
    <property type="entry name" value="DUF4296"/>
</dbReference>
<sequence length="166" mass="19230">MIKRISIILVLSVFVLACNGIEKPKKPDNLISKDQMSDLLYDLYIINSAKGVNRNLLQSNGFNPENYILEKYNIDSTQFADSNTYYTFDTEEYSAIINKVKARLEKEKEIFEELQDKENDSIKKHKDSIRNLDRNRNLKTVKKLDSTVIGKKKIKRPVGIKDSLLQ</sequence>
<dbReference type="EMBL" id="QRDV01000001">
    <property type="protein sequence ID" value="RED46671.1"/>
    <property type="molecule type" value="Genomic_DNA"/>
</dbReference>
<proteinExistence type="predicted"/>
<evidence type="ECO:0000259" key="1">
    <source>
        <dbReference type="Pfam" id="PF14129"/>
    </source>
</evidence>
<organism evidence="2 3">
    <name type="scientific">Winogradskyella eximia</name>
    <dbReference type="NCBI Taxonomy" id="262006"/>
    <lineage>
        <taxon>Bacteria</taxon>
        <taxon>Pseudomonadati</taxon>
        <taxon>Bacteroidota</taxon>
        <taxon>Flavobacteriia</taxon>
        <taxon>Flavobacteriales</taxon>
        <taxon>Flavobacteriaceae</taxon>
        <taxon>Winogradskyella</taxon>
    </lineage>
</organism>
<protein>
    <submittedName>
        <fullName evidence="2">Uncharacterized protein DUF4296</fullName>
    </submittedName>
</protein>
<evidence type="ECO:0000313" key="2">
    <source>
        <dbReference type="EMBL" id="RED46671.1"/>
    </source>
</evidence>
<feature type="domain" description="DUF4296" evidence="1">
    <location>
        <begin position="27"/>
        <end position="109"/>
    </location>
</feature>
<dbReference type="AlphaFoldDB" id="A0A3D9HBT9"/>
<dbReference type="OrthoDB" id="1525222at2"/>
<comment type="caution">
    <text evidence="2">The sequence shown here is derived from an EMBL/GenBank/DDBJ whole genome shotgun (WGS) entry which is preliminary data.</text>
</comment>
<evidence type="ECO:0000313" key="3">
    <source>
        <dbReference type="Proteomes" id="UP000256980"/>
    </source>
</evidence>
<dbReference type="Proteomes" id="UP000256980">
    <property type="component" value="Unassembled WGS sequence"/>
</dbReference>
<gene>
    <name evidence="2" type="ORF">DFQ10_101442</name>
</gene>
<accession>A0A3D9HBT9</accession>
<reference evidence="2 3" key="1">
    <citation type="submission" date="2018-07" db="EMBL/GenBank/DDBJ databases">
        <title>Genomic Encyclopedia of Type Strains, Phase III (KMG-III): the genomes of soil and plant-associated and newly described type strains.</title>
        <authorList>
            <person name="Whitman W."/>
        </authorList>
    </citation>
    <scope>NUCLEOTIDE SEQUENCE [LARGE SCALE GENOMIC DNA]</scope>
    <source>
        <strain evidence="2 3">CECT 7946</strain>
    </source>
</reference>
<dbReference type="Pfam" id="PF14129">
    <property type="entry name" value="DUF4296"/>
    <property type="match status" value="1"/>
</dbReference>
<dbReference type="RefSeq" id="WP_115815792.1">
    <property type="nucleotide sequence ID" value="NZ_QRDV01000001.1"/>
</dbReference>
<dbReference type="PROSITE" id="PS51257">
    <property type="entry name" value="PROKAR_LIPOPROTEIN"/>
    <property type="match status" value="1"/>
</dbReference>
<keyword evidence="3" id="KW-1185">Reference proteome</keyword>
<name>A0A3D9HBT9_9FLAO</name>